<dbReference type="GO" id="GO:0010811">
    <property type="term" value="P:positive regulation of cell-substrate adhesion"/>
    <property type="evidence" value="ECO:0007669"/>
    <property type="project" value="Ensembl"/>
</dbReference>
<dbReference type="GO" id="GO:0030198">
    <property type="term" value="P:extracellular matrix organization"/>
    <property type="evidence" value="ECO:0007669"/>
    <property type="project" value="Ensembl"/>
</dbReference>
<feature type="compositionally biased region" description="Acidic residues" evidence="3">
    <location>
        <begin position="170"/>
        <end position="179"/>
    </location>
</feature>
<dbReference type="Gene3D" id="3.80.10.10">
    <property type="entry name" value="Ribonuclease Inhibitor"/>
    <property type="match status" value="2"/>
</dbReference>
<reference evidence="5 6" key="1">
    <citation type="journal article" date="2011" name="Proc. Natl. Acad. Sci. U.S.A.">
        <title>Genetic diversity and population structure of the endangered marsupial Sarcophilus harrisii (Tasmanian devil).</title>
        <authorList>
            <person name="Miller W."/>
            <person name="Hayes V.M."/>
            <person name="Ratan A."/>
            <person name="Petersen D.C."/>
            <person name="Wittekindt N.E."/>
            <person name="Miller J."/>
            <person name="Walenz B."/>
            <person name="Knight J."/>
            <person name="Qi J."/>
            <person name="Zhao F."/>
            <person name="Wang Q."/>
            <person name="Bedoya-Reina O.C."/>
            <person name="Katiyar N."/>
            <person name="Tomsho L.P."/>
            <person name="Kasson L.M."/>
            <person name="Hardie R.A."/>
            <person name="Woodbridge P."/>
            <person name="Tindall E.A."/>
            <person name="Bertelsen M.F."/>
            <person name="Dixon D."/>
            <person name="Pyecroft S."/>
            <person name="Helgen K.M."/>
            <person name="Lesk A.M."/>
            <person name="Pringle T.H."/>
            <person name="Patterson N."/>
            <person name="Zhang Y."/>
            <person name="Kreiss A."/>
            <person name="Woods G.M."/>
            <person name="Jones M.E."/>
            <person name="Schuster S.C."/>
        </authorList>
    </citation>
    <scope>NUCLEOTIDE SEQUENCE [LARGE SCALE GENOMIC DNA]</scope>
</reference>
<dbReference type="Pfam" id="PF00093">
    <property type="entry name" value="VWC"/>
    <property type="match status" value="1"/>
</dbReference>
<dbReference type="SMART" id="SM00214">
    <property type="entry name" value="VWC"/>
    <property type="match status" value="1"/>
</dbReference>
<evidence type="ECO:0000313" key="6">
    <source>
        <dbReference type="Proteomes" id="UP000007648"/>
    </source>
</evidence>
<sequence>PRGPPRKTPFRPQRLTGSRKKGQCSFGGMMMYDSAVWSPEPCVTCLCSSGRVVCDEATCPPQRCPRPFTPEGECCPVCSDSAPSEYTDLHQKALPRTATGREHESEEEDSGEKDGEKRQRKKSTERRQPQGAHSEERTSEKEGKPSHEAEDCWTSREEVEKEAHRSPNQESEEEEEEGEGCFSGGAQLPPLPSACSISERKISCINAKLTKIPDIADPELRSLELIGNAIHCLPDKAFQGTPNLERLDLRKNAISSSGIGPRAFKALKKLTHLYLDGNSLVEVPPALPPRLLELKINENNLQSLEEDSLAELQQLLILELEGNRLSESNVSPLAFAPLRSLTHLRLGQNRFRIIPQGLPASIEELYVENNQIEEIKETSFNHTRNINVIVLHHNKIEEDRIDPLAWIHHENLESIDLSYNKLYHVPSYLPKSLLHLVLVGNRIERIPGYVFGHMKPGLEYLYLSFNRLSDSGIHPVSFYGAYHSLREIFLDYNELKSIPCGISRMTSLRLLRLNNNKIRRLRRERICGVENRDSRLEHLHLENNYISVRALSPYVFPCIRSHASIVLKPQKVK</sequence>
<dbReference type="eggNOG" id="KOG0619">
    <property type="taxonomic scope" value="Eukaryota"/>
</dbReference>
<dbReference type="STRING" id="9305.ENSSHAP00000000092"/>
<protein>
    <submittedName>
        <fullName evidence="5">Extracellular matrix protein 2</fullName>
    </submittedName>
</protein>
<keyword evidence="6" id="KW-1185">Reference proteome</keyword>
<dbReference type="PROSITE" id="PS51450">
    <property type="entry name" value="LRR"/>
    <property type="match status" value="1"/>
</dbReference>
<dbReference type="HOGENOM" id="CLU_000288_186_1_1"/>
<dbReference type="PANTHER" id="PTHR46544:SF1">
    <property type="entry name" value="EXTRACELLULAR MATRIX PROTEIN 2"/>
    <property type="match status" value="1"/>
</dbReference>
<gene>
    <name evidence="5" type="primary">ECM2</name>
</gene>
<name>G3VA88_SARHA</name>
<dbReference type="InterPro" id="IPR003591">
    <property type="entry name" value="Leu-rich_rpt_typical-subtyp"/>
</dbReference>
<reference evidence="5" key="3">
    <citation type="submission" date="2025-09" db="UniProtKB">
        <authorList>
            <consortium name="Ensembl"/>
        </authorList>
    </citation>
    <scope>IDENTIFICATION</scope>
</reference>
<dbReference type="SUPFAM" id="SSF52058">
    <property type="entry name" value="L domain-like"/>
    <property type="match status" value="1"/>
</dbReference>
<dbReference type="PANTHER" id="PTHR46544">
    <property type="entry name" value="EXTRACELLULAR MATRIX PROTEIN 2-RELATED"/>
    <property type="match status" value="1"/>
</dbReference>
<feature type="domain" description="VWFC" evidence="4">
    <location>
        <begin position="22"/>
        <end position="79"/>
    </location>
</feature>
<dbReference type="FunFam" id="3.80.10.10:FF:000284">
    <property type="entry name" value="extracellular matrix protein 2 isoform X1"/>
    <property type="match status" value="1"/>
</dbReference>
<dbReference type="Ensembl" id="ENSSHAT00000000094.2">
    <property type="protein sequence ID" value="ENSSHAP00000000092.2"/>
    <property type="gene ID" value="ENSSHAG00000000081.2"/>
</dbReference>
<evidence type="ECO:0000313" key="5">
    <source>
        <dbReference type="Ensembl" id="ENSSHAP00000000092.2"/>
    </source>
</evidence>
<dbReference type="InParanoid" id="G3VA88"/>
<dbReference type="Pfam" id="PF13855">
    <property type="entry name" value="LRR_8"/>
    <property type="match status" value="4"/>
</dbReference>
<dbReference type="InterPro" id="IPR001007">
    <property type="entry name" value="VWF_dom"/>
</dbReference>
<dbReference type="GO" id="GO:0008201">
    <property type="term" value="F:heparin binding"/>
    <property type="evidence" value="ECO:0007669"/>
    <property type="project" value="Ensembl"/>
</dbReference>
<accession>G3VA88</accession>
<dbReference type="SUPFAM" id="SSF57603">
    <property type="entry name" value="FnI-like domain"/>
    <property type="match status" value="1"/>
</dbReference>
<feature type="region of interest" description="Disordered" evidence="3">
    <location>
        <begin position="95"/>
        <end position="186"/>
    </location>
</feature>
<dbReference type="InterPro" id="IPR043184">
    <property type="entry name" value="ECM2"/>
</dbReference>
<dbReference type="GO" id="GO:0005614">
    <property type="term" value="C:interstitial matrix"/>
    <property type="evidence" value="ECO:0007669"/>
    <property type="project" value="Ensembl"/>
</dbReference>
<dbReference type="FunFam" id="3.80.10.10:FF:000130">
    <property type="entry name" value="extracellular matrix protein 2 isoform X1"/>
    <property type="match status" value="1"/>
</dbReference>
<reference evidence="5" key="2">
    <citation type="submission" date="2025-08" db="UniProtKB">
        <authorList>
            <consortium name="Ensembl"/>
        </authorList>
    </citation>
    <scope>IDENTIFICATION</scope>
</reference>
<feature type="compositionally biased region" description="Basic and acidic residues" evidence="3">
    <location>
        <begin position="125"/>
        <end position="167"/>
    </location>
</feature>
<organism evidence="5 6">
    <name type="scientific">Sarcophilus harrisii</name>
    <name type="common">Tasmanian devil</name>
    <name type="synonym">Sarcophilus laniarius</name>
    <dbReference type="NCBI Taxonomy" id="9305"/>
    <lineage>
        <taxon>Eukaryota</taxon>
        <taxon>Metazoa</taxon>
        <taxon>Chordata</taxon>
        <taxon>Craniata</taxon>
        <taxon>Vertebrata</taxon>
        <taxon>Euteleostomi</taxon>
        <taxon>Mammalia</taxon>
        <taxon>Metatheria</taxon>
        <taxon>Dasyuromorphia</taxon>
        <taxon>Dasyuridae</taxon>
        <taxon>Sarcophilus</taxon>
    </lineage>
</organism>
<dbReference type="PROSITE" id="PS01208">
    <property type="entry name" value="VWFC_1"/>
    <property type="match status" value="1"/>
</dbReference>
<evidence type="ECO:0000256" key="3">
    <source>
        <dbReference type="SAM" id="MobiDB-lite"/>
    </source>
</evidence>
<evidence type="ECO:0000256" key="1">
    <source>
        <dbReference type="ARBA" id="ARBA00022614"/>
    </source>
</evidence>
<feature type="region of interest" description="Disordered" evidence="3">
    <location>
        <begin position="1"/>
        <end position="22"/>
    </location>
</feature>
<dbReference type="GeneTree" id="ENSGT00940000159941"/>
<dbReference type="SMART" id="SM00365">
    <property type="entry name" value="LRR_SD22"/>
    <property type="match status" value="7"/>
</dbReference>
<evidence type="ECO:0000256" key="2">
    <source>
        <dbReference type="ARBA" id="ARBA00022737"/>
    </source>
</evidence>
<dbReference type="Proteomes" id="UP000007648">
    <property type="component" value="Unassembled WGS sequence"/>
</dbReference>
<keyword evidence="2" id="KW-0677">Repeat</keyword>
<proteinExistence type="predicted"/>
<keyword evidence="1" id="KW-0433">Leucine-rich repeat</keyword>
<dbReference type="FunCoup" id="G3VA88">
    <property type="interactions" value="27"/>
</dbReference>
<dbReference type="InterPro" id="IPR001611">
    <property type="entry name" value="Leu-rich_rpt"/>
</dbReference>
<dbReference type="InterPro" id="IPR032675">
    <property type="entry name" value="LRR_dom_sf"/>
</dbReference>
<dbReference type="SMART" id="SM00369">
    <property type="entry name" value="LRR_TYP"/>
    <property type="match status" value="11"/>
</dbReference>
<dbReference type="GO" id="GO:0070052">
    <property type="term" value="F:collagen V binding"/>
    <property type="evidence" value="ECO:0007669"/>
    <property type="project" value="Ensembl"/>
</dbReference>
<dbReference type="AlphaFoldDB" id="G3VA88"/>
<dbReference type="PROSITE" id="PS50184">
    <property type="entry name" value="VWFC_2"/>
    <property type="match status" value="1"/>
</dbReference>
<dbReference type="Gene3D" id="6.20.200.20">
    <property type="match status" value="1"/>
</dbReference>
<evidence type="ECO:0000259" key="4">
    <source>
        <dbReference type="PROSITE" id="PS50184"/>
    </source>
</evidence>